<sequence length="97" mass="11043">MGHFAKPSCRICQLSEDNMPSIYLTLPNFPWPRAKRPMQLKTGNAPPPTKRRMFVGEFQRWPSLLFAAADTRLQTHYALDPRVVDGDARTDGRTGEI</sequence>
<evidence type="ECO:0000313" key="1">
    <source>
        <dbReference type="EMBL" id="EYB82798.1"/>
    </source>
</evidence>
<accession>A0A016RWS2</accession>
<dbReference type="EMBL" id="JARK01001686">
    <property type="protein sequence ID" value="EYB82798.1"/>
    <property type="molecule type" value="Genomic_DNA"/>
</dbReference>
<keyword evidence="2" id="KW-1185">Reference proteome</keyword>
<protein>
    <submittedName>
        <fullName evidence="1">Uncharacterized protein</fullName>
    </submittedName>
</protein>
<organism evidence="1 2">
    <name type="scientific">Ancylostoma ceylanicum</name>
    <dbReference type="NCBI Taxonomy" id="53326"/>
    <lineage>
        <taxon>Eukaryota</taxon>
        <taxon>Metazoa</taxon>
        <taxon>Ecdysozoa</taxon>
        <taxon>Nematoda</taxon>
        <taxon>Chromadorea</taxon>
        <taxon>Rhabditida</taxon>
        <taxon>Rhabditina</taxon>
        <taxon>Rhabditomorpha</taxon>
        <taxon>Strongyloidea</taxon>
        <taxon>Ancylostomatidae</taxon>
        <taxon>Ancylostomatinae</taxon>
        <taxon>Ancylostoma</taxon>
    </lineage>
</organism>
<comment type="caution">
    <text evidence="1">The sequence shown here is derived from an EMBL/GenBank/DDBJ whole genome shotgun (WGS) entry which is preliminary data.</text>
</comment>
<proteinExistence type="predicted"/>
<gene>
    <name evidence="1" type="primary">Acey_s0350.g3209</name>
    <name evidence="1" type="ORF">Y032_0350g3209</name>
</gene>
<dbReference type="Proteomes" id="UP000024635">
    <property type="component" value="Unassembled WGS sequence"/>
</dbReference>
<reference evidence="2" key="1">
    <citation type="journal article" date="2015" name="Nat. Genet.">
        <title>The genome and transcriptome of the zoonotic hookworm Ancylostoma ceylanicum identify infection-specific gene families.</title>
        <authorList>
            <person name="Schwarz E.M."/>
            <person name="Hu Y."/>
            <person name="Antoshechkin I."/>
            <person name="Miller M.M."/>
            <person name="Sternberg P.W."/>
            <person name="Aroian R.V."/>
        </authorList>
    </citation>
    <scope>NUCLEOTIDE SEQUENCE</scope>
    <source>
        <strain evidence="2">HY135</strain>
    </source>
</reference>
<evidence type="ECO:0000313" key="2">
    <source>
        <dbReference type="Proteomes" id="UP000024635"/>
    </source>
</evidence>
<name>A0A016RWS2_9BILA</name>
<dbReference type="AlphaFoldDB" id="A0A016RWS2"/>